<dbReference type="InterPro" id="IPR003374">
    <property type="entry name" value="ApbE-like_sf"/>
</dbReference>
<keyword evidence="6 10" id="KW-0274">FAD</keyword>
<reference evidence="14" key="1">
    <citation type="journal article" date="2015" name="MBio">
        <title>Genome-Resolved Metagenomic Analysis Reveals Roles for Candidate Phyla and Other Microbial Community Members in Biogeochemical Transformations in Oil Reservoirs.</title>
        <authorList>
            <person name="Hu P."/>
            <person name="Tom L."/>
            <person name="Singh A."/>
            <person name="Thomas B.C."/>
            <person name="Baker B.J."/>
            <person name="Piceno Y.M."/>
            <person name="Andersen G.L."/>
            <person name="Banfield J.F."/>
        </authorList>
    </citation>
    <scope>NUCLEOTIDE SEQUENCE [LARGE SCALE GENOMIC DNA]</scope>
</reference>
<dbReference type="Pfam" id="PF02424">
    <property type="entry name" value="ApbE"/>
    <property type="match status" value="1"/>
</dbReference>
<dbReference type="EMBL" id="LGGP01000130">
    <property type="protein sequence ID" value="KUK80629.1"/>
    <property type="molecule type" value="Genomic_DNA"/>
</dbReference>
<feature type="binding site" evidence="11">
    <location>
        <position position="301"/>
    </location>
    <ligand>
        <name>Mg(2+)</name>
        <dbReference type="ChEBI" id="CHEBI:18420"/>
    </ligand>
</feature>
<name>A0A101HPN7_9BACT</name>
<evidence type="ECO:0000313" key="13">
    <source>
        <dbReference type="EMBL" id="KUK80629.1"/>
    </source>
</evidence>
<dbReference type="PANTHER" id="PTHR30040:SF2">
    <property type="entry name" value="FAD:PROTEIN FMN TRANSFERASE"/>
    <property type="match status" value="1"/>
</dbReference>
<dbReference type="SUPFAM" id="SSF143631">
    <property type="entry name" value="ApbE-like"/>
    <property type="match status" value="1"/>
</dbReference>
<feature type="binding site" evidence="11">
    <location>
        <position position="182"/>
    </location>
    <ligand>
        <name>Mg(2+)</name>
        <dbReference type="ChEBI" id="CHEBI:18420"/>
    </ligand>
</feature>
<evidence type="ECO:0000256" key="11">
    <source>
        <dbReference type="PIRSR" id="PIRSR006268-2"/>
    </source>
</evidence>
<keyword evidence="12" id="KW-0472">Membrane</keyword>
<keyword evidence="7 10" id="KW-0460">Magnesium</keyword>
<comment type="catalytic activity">
    <reaction evidence="9 10">
        <text>L-threonyl-[protein] + FAD = FMN-L-threonyl-[protein] + AMP + H(+)</text>
        <dbReference type="Rhea" id="RHEA:36847"/>
        <dbReference type="Rhea" id="RHEA-COMP:11060"/>
        <dbReference type="Rhea" id="RHEA-COMP:11061"/>
        <dbReference type="ChEBI" id="CHEBI:15378"/>
        <dbReference type="ChEBI" id="CHEBI:30013"/>
        <dbReference type="ChEBI" id="CHEBI:57692"/>
        <dbReference type="ChEBI" id="CHEBI:74257"/>
        <dbReference type="ChEBI" id="CHEBI:456215"/>
        <dbReference type="EC" id="2.7.1.180"/>
    </reaction>
</comment>
<evidence type="ECO:0000256" key="8">
    <source>
        <dbReference type="ARBA" id="ARBA00031306"/>
    </source>
</evidence>
<feature type="binding site" evidence="11">
    <location>
        <position position="297"/>
    </location>
    <ligand>
        <name>Mg(2+)</name>
        <dbReference type="ChEBI" id="CHEBI:18420"/>
    </ligand>
</feature>
<evidence type="ECO:0000313" key="14">
    <source>
        <dbReference type="Proteomes" id="UP000054092"/>
    </source>
</evidence>
<keyword evidence="3 10" id="KW-0285">Flavoprotein</keyword>
<keyword evidence="12" id="KW-0812">Transmembrane</keyword>
<dbReference type="Proteomes" id="UP000054092">
    <property type="component" value="Unassembled WGS sequence"/>
</dbReference>
<evidence type="ECO:0000256" key="6">
    <source>
        <dbReference type="ARBA" id="ARBA00022827"/>
    </source>
</evidence>
<dbReference type="EC" id="2.7.1.180" evidence="1 10"/>
<evidence type="ECO:0000256" key="1">
    <source>
        <dbReference type="ARBA" id="ARBA00011955"/>
    </source>
</evidence>
<evidence type="ECO:0000256" key="2">
    <source>
        <dbReference type="ARBA" id="ARBA00016337"/>
    </source>
</evidence>
<organism evidence="13 14">
    <name type="scientific">Mesotoga prima</name>
    <dbReference type="NCBI Taxonomy" id="1184387"/>
    <lineage>
        <taxon>Bacteria</taxon>
        <taxon>Thermotogati</taxon>
        <taxon>Thermotogota</taxon>
        <taxon>Thermotogae</taxon>
        <taxon>Kosmotogales</taxon>
        <taxon>Kosmotogaceae</taxon>
        <taxon>Mesotoga</taxon>
    </lineage>
</organism>
<feature type="transmembrane region" description="Helical" evidence="12">
    <location>
        <begin position="12"/>
        <end position="30"/>
    </location>
</feature>
<dbReference type="GO" id="GO:0046872">
    <property type="term" value="F:metal ion binding"/>
    <property type="evidence" value="ECO:0007669"/>
    <property type="project" value="UniProtKB-UniRule"/>
</dbReference>
<comment type="similarity">
    <text evidence="10">Belongs to the ApbE family.</text>
</comment>
<dbReference type="InterPro" id="IPR024932">
    <property type="entry name" value="ApbE"/>
</dbReference>
<keyword evidence="4 10" id="KW-0808">Transferase</keyword>
<dbReference type="GO" id="GO:0016740">
    <property type="term" value="F:transferase activity"/>
    <property type="evidence" value="ECO:0007669"/>
    <property type="project" value="UniProtKB-UniRule"/>
</dbReference>
<accession>A0A101HPN7</accession>
<dbReference type="AlphaFoldDB" id="A0A101HPN7"/>
<evidence type="ECO:0000256" key="4">
    <source>
        <dbReference type="ARBA" id="ARBA00022679"/>
    </source>
</evidence>
<sequence>MRQKNMHSLRVYLYIIALGVGIFLLSLLLFSKPTPVYEEKEVPVLGTIVRVKVAGDKVSSNVLLNTAEQELYRIHNKFSPNVESSVVHKLNTDGKVEVDEEALFLFQAAYNYAVITGGAFDPTVRPLLKLWGFDDINSQKKVPTQEEINKALENVDYRFIEIDEKKREISLLKDGVEVDLGGIAKGYAIDLVIQKIKGVDPGATGFVDAGGDIGIIGPKFGELPWVIGIRDPFSQDALKSIDTIYLTSGAVVTSGDYERFFTEDGKKYHHILDPEDGYPARNASSVTVIAEKAMIADVFSTALFVLGYDNPALDYFTDFGIQALVISPTGESIQTKGFDYFREKM</sequence>
<keyword evidence="12" id="KW-1133">Transmembrane helix</keyword>
<comment type="cofactor">
    <cofactor evidence="11">
        <name>Mg(2+)</name>
        <dbReference type="ChEBI" id="CHEBI:18420"/>
    </cofactor>
    <cofactor evidence="11">
        <name>Mn(2+)</name>
        <dbReference type="ChEBI" id="CHEBI:29035"/>
    </cofactor>
    <text evidence="11">Magnesium. Can also use manganese.</text>
</comment>
<protein>
    <recommendedName>
        <fullName evidence="2 10">FAD:protein FMN transferase</fullName>
        <ecNumber evidence="1 10">2.7.1.180</ecNumber>
    </recommendedName>
    <alternativeName>
        <fullName evidence="8 10">Flavin transferase</fullName>
    </alternativeName>
</protein>
<evidence type="ECO:0000256" key="5">
    <source>
        <dbReference type="ARBA" id="ARBA00022723"/>
    </source>
</evidence>
<evidence type="ECO:0000256" key="9">
    <source>
        <dbReference type="ARBA" id="ARBA00048540"/>
    </source>
</evidence>
<proteinExistence type="inferred from homology"/>
<evidence type="ECO:0000256" key="12">
    <source>
        <dbReference type="SAM" id="Phobius"/>
    </source>
</evidence>
<dbReference type="PATRIC" id="fig|1184387.3.peg.1252"/>
<keyword evidence="13" id="KW-0449">Lipoprotein</keyword>
<evidence type="ECO:0000256" key="7">
    <source>
        <dbReference type="ARBA" id="ARBA00022842"/>
    </source>
</evidence>
<dbReference type="PANTHER" id="PTHR30040">
    <property type="entry name" value="THIAMINE BIOSYNTHESIS LIPOPROTEIN APBE"/>
    <property type="match status" value="1"/>
</dbReference>
<gene>
    <name evidence="13" type="ORF">XD94_0860</name>
</gene>
<evidence type="ECO:0000256" key="10">
    <source>
        <dbReference type="PIRNR" id="PIRNR006268"/>
    </source>
</evidence>
<evidence type="ECO:0000256" key="3">
    <source>
        <dbReference type="ARBA" id="ARBA00022630"/>
    </source>
</evidence>
<comment type="caution">
    <text evidence="13">The sequence shown here is derived from an EMBL/GenBank/DDBJ whole genome shotgun (WGS) entry which is preliminary data.</text>
</comment>
<dbReference type="PIRSF" id="PIRSF006268">
    <property type="entry name" value="ApbE"/>
    <property type="match status" value="1"/>
</dbReference>
<keyword evidence="5 10" id="KW-0479">Metal-binding</keyword>
<dbReference type="Gene3D" id="3.10.520.10">
    <property type="entry name" value="ApbE-like domains"/>
    <property type="match status" value="1"/>
</dbReference>